<organism evidence="1 2">
    <name type="scientific">Elstera cyanobacteriorum</name>
    <dbReference type="NCBI Taxonomy" id="2022747"/>
    <lineage>
        <taxon>Bacteria</taxon>
        <taxon>Pseudomonadati</taxon>
        <taxon>Pseudomonadota</taxon>
        <taxon>Alphaproteobacteria</taxon>
        <taxon>Rhodospirillales</taxon>
        <taxon>Rhodospirillaceae</taxon>
        <taxon>Elstera</taxon>
    </lineage>
</organism>
<protein>
    <recommendedName>
        <fullName evidence="3">DNA-binding protein</fullName>
    </recommendedName>
</protein>
<evidence type="ECO:0000313" key="2">
    <source>
        <dbReference type="Proteomes" id="UP000216361"/>
    </source>
</evidence>
<sequence>MNEFQFTLSFAVPVGTLLTDALTDAFFEAGCDDAMIGFGRPGCLAFDFTRAAETASAALTSAERDVVSALPSAVLTEAGPDLVNLSDMAALFGCSRQNMQKYASGSGEKRGAFPLPLVSTAPPLWRLLDIVRWVQREKLWDLPPSLADLAAETARLNLRLQLKKLEAVA</sequence>
<evidence type="ECO:0000313" key="1">
    <source>
        <dbReference type="EMBL" id="OYQ17874.1"/>
    </source>
</evidence>
<keyword evidence="2" id="KW-1185">Reference proteome</keyword>
<dbReference type="EMBL" id="NOXS01000033">
    <property type="protein sequence ID" value="OYQ17874.1"/>
    <property type="molecule type" value="Genomic_DNA"/>
</dbReference>
<gene>
    <name evidence="1" type="ORF">CHR90_12935</name>
</gene>
<comment type="caution">
    <text evidence="1">The sequence shown here is derived from an EMBL/GenBank/DDBJ whole genome shotgun (WGS) entry which is preliminary data.</text>
</comment>
<dbReference type="AlphaFoldDB" id="A0A255XNB6"/>
<dbReference type="OrthoDB" id="7860618at2"/>
<accession>A0A255XNB6</accession>
<evidence type="ECO:0008006" key="3">
    <source>
        <dbReference type="Google" id="ProtNLM"/>
    </source>
</evidence>
<proteinExistence type="predicted"/>
<reference evidence="1 2" key="1">
    <citation type="submission" date="2017-07" db="EMBL/GenBank/DDBJ databases">
        <title>Elstera cyanobacteriorum sp. nov., a novel bacterium isolated from cyanobacterial aggregates in a eutrophic lake.</title>
        <authorList>
            <person name="Cai H."/>
        </authorList>
    </citation>
    <scope>NUCLEOTIDE SEQUENCE [LARGE SCALE GENOMIC DNA]</scope>
    <source>
        <strain evidence="1 2">TH019</strain>
    </source>
</reference>
<dbReference type="Proteomes" id="UP000216361">
    <property type="component" value="Unassembled WGS sequence"/>
</dbReference>
<name>A0A255XNB6_9PROT</name>
<dbReference type="RefSeq" id="WP_094409436.1">
    <property type="nucleotide sequence ID" value="NZ_BMJZ01000002.1"/>
</dbReference>